<dbReference type="Proteomes" id="UP000630353">
    <property type="component" value="Unassembled WGS sequence"/>
</dbReference>
<protein>
    <recommendedName>
        <fullName evidence="2">SHOCT domain-containing protein</fullName>
    </recommendedName>
</protein>
<keyword evidence="4" id="KW-1185">Reference proteome</keyword>
<feature type="domain" description="SHOCT" evidence="2">
    <location>
        <begin position="227"/>
        <end position="253"/>
    </location>
</feature>
<sequence length="256" mass="27327">MAVLVRVTLIASSAAIVSTGASAGEWKKVSAEGSPLIFRAAPNVLPGAGFQSKGWDDGYRFRSEYFGNGGSLGSRRLAGIWYYDLSGGRHYPTREDVAEAISRFRIFKERTNSVRSTHRTVAAFGNTDFVLFDSGGVGCMLFSSTFGDGTFHIGTYAGTSRVHGYYCEPTGGRVAQDDAERFIKAIGIRNLRDPIAPEFVPPGSKPADAATAPTTGAVAPGSSAEARLATLKSLLDRGLITKADYEKKKQEILSGL</sequence>
<comment type="caution">
    <text evidence="3">The sequence shown here is derived from an EMBL/GenBank/DDBJ whole genome shotgun (WGS) entry which is preliminary data.</text>
</comment>
<feature type="chain" id="PRO_5037678974" description="SHOCT domain-containing protein" evidence="1">
    <location>
        <begin position="24"/>
        <end position="256"/>
    </location>
</feature>
<keyword evidence="1" id="KW-0732">Signal</keyword>
<proteinExistence type="predicted"/>
<evidence type="ECO:0000256" key="1">
    <source>
        <dbReference type="SAM" id="SignalP"/>
    </source>
</evidence>
<dbReference type="Pfam" id="PF09851">
    <property type="entry name" value="SHOCT"/>
    <property type="match status" value="1"/>
</dbReference>
<reference evidence="3" key="1">
    <citation type="journal article" date="2014" name="Int. J. Syst. Evol. Microbiol.">
        <title>Complete genome sequence of Corynebacterium casei LMG S-19264T (=DSM 44701T), isolated from a smear-ripened cheese.</title>
        <authorList>
            <consortium name="US DOE Joint Genome Institute (JGI-PGF)"/>
            <person name="Walter F."/>
            <person name="Albersmeier A."/>
            <person name="Kalinowski J."/>
            <person name="Ruckert C."/>
        </authorList>
    </citation>
    <scope>NUCLEOTIDE SEQUENCE</scope>
    <source>
        <strain evidence="3">KCTC 42651</strain>
    </source>
</reference>
<dbReference type="InterPro" id="IPR018649">
    <property type="entry name" value="SHOCT"/>
</dbReference>
<reference evidence="3" key="2">
    <citation type="submission" date="2020-09" db="EMBL/GenBank/DDBJ databases">
        <authorList>
            <person name="Sun Q."/>
            <person name="Kim S."/>
        </authorList>
    </citation>
    <scope>NUCLEOTIDE SEQUENCE</scope>
    <source>
        <strain evidence="3">KCTC 42651</strain>
    </source>
</reference>
<accession>A0A918XTU9</accession>
<gene>
    <name evidence="3" type="ORF">GCM10017083_34620</name>
</gene>
<evidence type="ECO:0000259" key="2">
    <source>
        <dbReference type="Pfam" id="PF09851"/>
    </source>
</evidence>
<organism evidence="3 4">
    <name type="scientific">Thalassobaculum fulvum</name>
    <dbReference type="NCBI Taxonomy" id="1633335"/>
    <lineage>
        <taxon>Bacteria</taxon>
        <taxon>Pseudomonadati</taxon>
        <taxon>Pseudomonadota</taxon>
        <taxon>Alphaproteobacteria</taxon>
        <taxon>Rhodospirillales</taxon>
        <taxon>Thalassobaculaceae</taxon>
        <taxon>Thalassobaculum</taxon>
    </lineage>
</organism>
<feature type="signal peptide" evidence="1">
    <location>
        <begin position="1"/>
        <end position="23"/>
    </location>
</feature>
<dbReference type="AlphaFoldDB" id="A0A918XTU9"/>
<dbReference type="RefSeq" id="WP_229837327.1">
    <property type="nucleotide sequence ID" value="NZ_BMZS01000008.1"/>
</dbReference>
<name>A0A918XTU9_9PROT</name>
<evidence type="ECO:0000313" key="4">
    <source>
        <dbReference type="Proteomes" id="UP000630353"/>
    </source>
</evidence>
<evidence type="ECO:0000313" key="3">
    <source>
        <dbReference type="EMBL" id="GHD55542.1"/>
    </source>
</evidence>
<dbReference type="EMBL" id="BMZS01000008">
    <property type="protein sequence ID" value="GHD55542.1"/>
    <property type="molecule type" value="Genomic_DNA"/>
</dbReference>